<keyword evidence="1" id="KW-1185">Reference proteome</keyword>
<dbReference type="WBParaSite" id="SMUV_0000472301-mRNA-1">
    <property type="protein sequence ID" value="SMUV_0000472301-mRNA-1"/>
    <property type="gene ID" value="SMUV_0000472301"/>
</dbReference>
<evidence type="ECO:0000313" key="2">
    <source>
        <dbReference type="WBParaSite" id="SMUV_0000472301-mRNA-1"/>
    </source>
</evidence>
<dbReference type="Proteomes" id="UP000046393">
    <property type="component" value="Unplaced"/>
</dbReference>
<evidence type="ECO:0000313" key="1">
    <source>
        <dbReference type="Proteomes" id="UP000046393"/>
    </source>
</evidence>
<sequence length="72" mass="8156">MMDDGLLAAVLWMEVLKFRVQGLISCRNKRAVACAIVDTETRCVSSSFLRLLTLFFARKCSIISTNKPQLFK</sequence>
<reference evidence="2" key="1">
    <citation type="submission" date="2017-02" db="UniProtKB">
        <authorList>
            <consortium name="WormBaseParasite"/>
        </authorList>
    </citation>
    <scope>IDENTIFICATION</scope>
</reference>
<protein>
    <submittedName>
        <fullName evidence="2">Secreted protein</fullName>
    </submittedName>
</protein>
<accession>A0A0N5AJS7</accession>
<proteinExistence type="predicted"/>
<dbReference type="AlphaFoldDB" id="A0A0N5AJS7"/>
<organism evidence="1 2">
    <name type="scientific">Syphacia muris</name>
    <dbReference type="NCBI Taxonomy" id="451379"/>
    <lineage>
        <taxon>Eukaryota</taxon>
        <taxon>Metazoa</taxon>
        <taxon>Ecdysozoa</taxon>
        <taxon>Nematoda</taxon>
        <taxon>Chromadorea</taxon>
        <taxon>Rhabditida</taxon>
        <taxon>Spirurina</taxon>
        <taxon>Oxyuridomorpha</taxon>
        <taxon>Oxyuroidea</taxon>
        <taxon>Oxyuridae</taxon>
        <taxon>Syphacia</taxon>
    </lineage>
</organism>
<name>A0A0N5AJS7_9BILA</name>